<evidence type="ECO:0000313" key="3">
    <source>
        <dbReference type="Proteomes" id="UP000186336"/>
    </source>
</evidence>
<dbReference type="InterPro" id="IPR016181">
    <property type="entry name" value="Acyl_CoA_acyltransferase"/>
</dbReference>
<dbReference type="Pfam" id="PF00583">
    <property type="entry name" value="Acetyltransf_1"/>
    <property type="match status" value="1"/>
</dbReference>
<dbReference type="SUPFAM" id="SSF55729">
    <property type="entry name" value="Acyl-CoA N-acyltransferases (Nat)"/>
    <property type="match status" value="1"/>
</dbReference>
<feature type="domain" description="N-acetyltransferase" evidence="1">
    <location>
        <begin position="4"/>
        <end position="166"/>
    </location>
</feature>
<dbReference type="AlphaFoldDB" id="A0A1P8MWN5"/>
<gene>
    <name evidence="2" type="ORF">BWR18_12645</name>
</gene>
<keyword evidence="3" id="KW-1185">Reference proteome</keyword>
<dbReference type="CDD" id="cd04301">
    <property type="entry name" value="NAT_SF"/>
    <property type="match status" value="1"/>
</dbReference>
<dbReference type="Gene3D" id="3.40.630.30">
    <property type="match status" value="1"/>
</dbReference>
<accession>A0A1P8MWN5</accession>
<dbReference type="KEGG" id="tom:BWR18_12645"/>
<dbReference type="EMBL" id="CP019312">
    <property type="protein sequence ID" value="APX12431.1"/>
    <property type="molecule type" value="Genomic_DNA"/>
</dbReference>
<dbReference type="GO" id="GO:0016747">
    <property type="term" value="F:acyltransferase activity, transferring groups other than amino-acyl groups"/>
    <property type="evidence" value="ECO:0007669"/>
    <property type="project" value="InterPro"/>
</dbReference>
<dbReference type="OrthoDB" id="9342569at2"/>
<evidence type="ECO:0000313" key="2">
    <source>
        <dbReference type="EMBL" id="APX12431.1"/>
    </source>
</evidence>
<evidence type="ECO:0000259" key="1">
    <source>
        <dbReference type="PROSITE" id="PS51186"/>
    </source>
</evidence>
<reference evidence="2 3" key="1">
    <citation type="submission" date="2017-01" db="EMBL/GenBank/DDBJ databases">
        <title>Complete genome of Tateyamaria omphalii DOK1-4 isolated from seawater in Dokdo.</title>
        <authorList>
            <person name="Kim J.H."/>
            <person name="Chi W.-J."/>
        </authorList>
    </citation>
    <scope>NUCLEOTIDE SEQUENCE [LARGE SCALE GENOMIC DNA]</scope>
    <source>
        <strain evidence="2 3">DOK1-4</strain>
    </source>
</reference>
<organism evidence="2 3">
    <name type="scientific">Tateyamaria omphalii</name>
    <dbReference type="NCBI Taxonomy" id="299262"/>
    <lineage>
        <taxon>Bacteria</taxon>
        <taxon>Pseudomonadati</taxon>
        <taxon>Pseudomonadota</taxon>
        <taxon>Alphaproteobacteria</taxon>
        <taxon>Rhodobacterales</taxon>
        <taxon>Roseobacteraceae</taxon>
        <taxon>Tateyamaria</taxon>
    </lineage>
</organism>
<dbReference type="Proteomes" id="UP000186336">
    <property type="component" value="Chromosome"/>
</dbReference>
<proteinExistence type="predicted"/>
<dbReference type="InterPro" id="IPR000182">
    <property type="entry name" value="GNAT_dom"/>
</dbReference>
<name>A0A1P8MWN5_9RHOB</name>
<sequence>MKTKTIRPMERDEFNRHFQEHVHAAFWEDGSYSLSDALSARELEQMTALQDRLGQPFELRLGAFDADNRFIGWSWARQETKQTLYMINSAVLPEFQRKGVYSALVSAVIAEAEAQGFQMIYSRHCATNNAVIIPKLKAGFVISKFELSDTHGVLVHLHYYTNETRRQVMDYRAGQIAPNEAVAKLLR</sequence>
<dbReference type="PROSITE" id="PS51186">
    <property type="entry name" value="GNAT"/>
    <property type="match status" value="1"/>
</dbReference>
<protein>
    <recommendedName>
        <fullName evidence="1">N-acetyltransferase domain-containing protein</fullName>
    </recommendedName>
</protein>